<keyword evidence="9" id="KW-1185">Reference proteome</keyword>
<accession>A0ABX0DED5</accession>
<feature type="compositionally biased region" description="Polar residues" evidence="5">
    <location>
        <begin position="9"/>
        <end position="25"/>
    </location>
</feature>
<gene>
    <name evidence="8" type="ORF">G6N77_17780</name>
</gene>
<feature type="domain" description="Lipopolysaccharide assembly protein A" evidence="7">
    <location>
        <begin position="69"/>
        <end position="118"/>
    </location>
</feature>
<evidence type="ECO:0000256" key="3">
    <source>
        <dbReference type="ARBA" id="ARBA00022989"/>
    </source>
</evidence>
<feature type="region of interest" description="Disordered" evidence="5">
    <location>
        <begin position="115"/>
        <end position="135"/>
    </location>
</feature>
<evidence type="ECO:0000256" key="4">
    <source>
        <dbReference type="ARBA" id="ARBA00023136"/>
    </source>
</evidence>
<feature type="transmembrane region" description="Helical" evidence="6">
    <location>
        <begin position="47"/>
        <end position="68"/>
    </location>
</feature>
<dbReference type="InterPro" id="IPR010445">
    <property type="entry name" value="LapA_dom"/>
</dbReference>
<protein>
    <submittedName>
        <fullName evidence="8">DUF1049 domain-containing protein</fullName>
    </submittedName>
</protein>
<proteinExistence type="predicted"/>
<evidence type="ECO:0000256" key="1">
    <source>
        <dbReference type="ARBA" id="ARBA00022475"/>
    </source>
</evidence>
<organism evidence="8 9">
    <name type="scientific">Arthrobacter silviterrae</name>
    <dbReference type="NCBI Taxonomy" id="2026658"/>
    <lineage>
        <taxon>Bacteria</taxon>
        <taxon>Bacillati</taxon>
        <taxon>Actinomycetota</taxon>
        <taxon>Actinomycetes</taxon>
        <taxon>Micrococcales</taxon>
        <taxon>Micrococcaceae</taxon>
        <taxon>Arthrobacter</taxon>
    </lineage>
</organism>
<name>A0ABX0DED5_9MICC</name>
<sequence length="135" mass="14153">MAVHPVPNPSTGRTPTTHSAKNQGPSKPKFPLKKPVHPKAEEVTRAGVVWVAVSAGLVILVLLIIFILQNQERVTVNYLGATGELSLGMALFIAAVTGGLLVAIAGAARILQLRSQRRHPKDDSSGPGTAGGKEH</sequence>
<keyword evidence="4 6" id="KW-0472">Membrane</keyword>
<feature type="transmembrane region" description="Helical" evidence="6">
    <location>
        <begin position="88"/>
        <end position="111"/>
    </location>
</feature>
<evidence type="ECO:0000256" key="5">
    <source>
        <dbReference type="SAM" id="MobiDB-lite"/>
    </source>
</evidence>
<evidence type="ECO:0000256" key="2">
    <source>
        <dbReference type="ARBA" id="ARBA00022692"/>
    </source>
</evidence>
<dbReference type="EMBL" id="JAAKZI010000044">
    <property type="protein sequence ID" value="NGN85297.1"/>
    <property type="molecule type" value="Genomic_DNA"/>
</dbReference>
<dbReference type="Proteomes" id="UP000479226">
    <property type="component" value="Unassembled WGS sequence"/>
</dbReference>
<reference evidence="8 9" key="1">
    <citation type="submission" date="2020-02" db="EMBL/GenBank/DDBJ databases">
        <title>Genome sequence of the type strain DSM 27180 of Arthrobacter silviterrae.</title>
        <authorList>
            <person name="Gao J."/>
            <person name="Sun J."/>
        </authorList>
    </citation>
    <scope>NUCLEOTIDE SEQUENCE [LARGE SCALE GENOMIC DNA]</scope>
    <source>
        <strain evidence="8 9">DSM 27180</strain>
    </source>
</reference>
<keyword evidence="2 6" id="KW-0812">Transmembrane</keyword>
<dbReference type="Pfam" id="PF06305">
    <property type="entry name" value="LapA_dom"/>
    <property type="match status" value="1"/>
</dbReference>
<comment type="caution">
    <text evidence="8">The sequence shown here is derived from an EMBL/GenBank/DDBJ whole genome shotgun (WGS) entry which is preliminary data.</text>
</comment>
<feature type="region of interest" description="Disordered" evidence="5">
    <location>
        <begin position="1"/>
        <end position="36"/>
    </location>
</feature>
<evidence type="ECO:0000313" key="9">
    <source>
        <dbReference type="Proteomes" id="UP000479226"/>
    </source>
</evidence>
<evidence type="ECO:0000313" key="8">
    <source>
        <dbReference type="EMBL" id="NGN85297.1"/>
    </source>
</evidence>
<evidence type="ECO:0000259" key="7">
    <source>
        <dbReference type="Pfam" id="PF06305"/>
    </source>
</evidence>
<keyword evidence="3 6" id="KW-1133">Transmembrane helix</keyword>
<keyword evidence="1" id="KW-1003">Cell membrane</keyword>
<evidence type="ECO:0000256" key="6">
    <source>
        <dbReference type="SAM" id="Phobius"/>
    </source>
</evidence>